<organism evidence="6 7">
    <name type="scientific">Chiayiivirga flava</name>
    <dbReference type="NCBI Taxonomy" id="659595"/>
    <lineage>
        <taxon>Bacteria</taxon>
        <taxon>Pseudomonadati</taxon>
        <taxon>Pseudomonadota</taxon>
        <taxon>Gammaproteobacteria</taxon>
        <taxon>Lysobacterales</taxon>
        <taxon>Lysobacteraceae</taxon>
        <taxon>Chiayiivirga</taxon>
    </lineage>
</organism>
<dbReference type="Gene3D" id="3.90.220.20">
    <property type="entry name" value="DNA methylase specificity domains"/>
    <property type="match status" value="2"/>
</dbReference>
<gene>
    <name evidence="6" type="ORF">HNQ52_002653</name>
</gene>
<keyword evidence="7" id="KW-1185">Reference proteome</keyword>
<reference evidence="6 7" key="1">
    <citation type="submission" date="2020-08" db="EMBL/GenBank/DDBJ databases">
        <title>Genomic Encyclopedia of Type Strains, Phase IV (KMG-IV): sequencing the most valuable type-strain genomes for metagenomic binning, comparative biology and taxonomic classification.</title>
        <authorList>
            <person name="Goeker M."/>
        </authorList>
    </citation>
    <scope>NUCLEOTIDE SEQUENCE [LARGE SCALE GENOMIC DNA]</scope>
    <source>
        <strain evidence="6 7">DSM 24163</strain>
    </source>
</reference>
<evidence type="ECO:0000313" key="7">
    <source>
        <dbReference type="Proteomes" id="UP000521199"/>
    </source>
</evidence>
<comment type="similarity">
    <text evidence="1">Belongs to the type-I restriction system S methylase family.</text>
</comment>
<sequence length="395" mass="43092">MGDIFQIGSSKRVMQSDWRPQGVPFYRAREIVKLARDGFVENDLFISEDHFQSLCESGGAPQCGDLMVSAVGTLGACYVVREEDRFYYKDASVLLLRPKADLDPQFVRYAFLSKELLSQVEAGEGATVGTFTIERARKATIPFPPLDEQKRIVAALDQAFAALNRGRANAEANLEAAERLRQDALDASFSTIAAQSASVELQEAVHPDCGLSYGIVQPGDEVDGGLPIVRPVDLTQREIGLAGLKRIDPAAARGYSRTTLQGGEVLLCVRGSTGIVSVASQELAGANVTRGIVPIRFDPARVLRDFAYFQFRSSLVSNQIAGKTYGAALMQINIKDLRALRFLVPDLETQRDIVRKSEAVLADTQALCRSYQAQLSDIADLRQSLLQAAFSGQLL</sequence>
<feature type="domain" description="Type I restriction modification DNA specificity" evidence="5">
    <location>
        <begin position="2"/>
        <end position="169"/>
    </location>
</feature>
<dbReference type="PANTHER" id="PTHR30408:SF12">
    <property type="entry name" value="TYPE I RESTRICTION ENZYME MJAVIII SPECIFICITY SUBUNIT"/>
    <property type="match status" value="1"/>
</dbReference>
<keyword evidence="6" id="KW-0378">Hydrolase</keyword>
<dbReference type="GO" id="GO:0009307">
    <property type="term" value="P:DNA restriction-modification system"/>
    <property type="evidence" value="ECO:0007669"/>
    <property type="project" value="UniProtKB-KW"/>
</dbReference>
<dbReference type="AlphaFoldDB" id="A0A7W8G2V8"/>
<keyword evidence="4" id="KW-0175">Coiled coil</keyword>
<dbReference type="EMBL" id="JACHHP010000005">
    <property type="protein sequence ID" value="MBB5209090.1"/>
    <property type="molecule type" value="Genomic_DNA"/>
</dbReference>
<dbReference type="GO" id="GO:0003677">
    <property type="term" value="F:DNA binding"/>
    <property type="evidence" value="ECO:0007669"/>
    <property type="project" value="UniProtKB-KW"/>
</dbReference>
<dbReference type="InterPro" id="IPR044946">
    <property type="entry name" value="Restrct_endonuc_typeI_TRD_sf"/>
</dbReference>
<comment type="caution">
    <text evidence="6">The sequence shown here is derived from an EMBL/GenBank/DDBJ whole genome shotgun (WGS) entry which is preliminary data.</text>
</comment>
<dbReference type="GO" id="GO:0009035">
    <property type="term" value="F:type I site-specific deoxyribonuclease activity"/>
    <property type="evidence" value="ECO:0007669"/>
    <property type="project" value="UniProtKB-EC"/>
</dbReference>
<evidence type="ECO:0000313" key="6">
    <source>
        <dbReference type="EMBL" id="MBB5209090.1"/>
    </source>
</evidence>
<evidence type="ECO:0000259" key="5">
    <source>
        <dbReference type="Pfam" id="PF01420"/>
    </source>
</evidence>
<evidence type="ECO:0000256" key="2">
    <source>
        <dbReference type="ARBA" id="ARBA00022747"/>
    </source>
</evidence>
<feature type="coiled-coil region" evidence="4">
    <location>
        <begin position="160"/>
        <end position="187"/>
    </location>
</feature>
<dbReference type="PANTHER" id="PTHR30408">
    <property type="entry name" value="TYPE-1 RESTRICTION ENZYME ECOKI SPECIFICITY PROTEIN"/>
    <property type="match status" value="1"/>
</dbReference>
<dbReference type="SUPFAM" id="SSF116734">
    <property type="entry name" value="DNA methylase specificity domain"/>
    <property type="match status" value="2"/>
</dbReference>
<dbReference type="InterPro" id="IPR052021">
    <property type="entry name" value="Type-I_RS_S_subunit"/>
</dbReference>
<dbReference type="Proteomes" id="UP000521199">
    <property type="component" value="Unassembled WGS sequence"/>
</dbReference>
<accession>A0A7W8G2V8</accession>
<evidence type="ECO:0000256" key="3">
    <source>
        <dbReference type="ARBA" id="ARBA00023125"/>
    </source>
</evidence>
<dbReference type="Pfam" id="PF01420">
    <property type="entry name" value="Methylase_S"/>
    <property type="match status" value="1"/>
</dbReference>
<keyword evidence="3" id="KW-0238">DNA-binding</keyword>
<name>A0A7W8G2V8_9GAMM</name>
<keyword evidence="2" id="KW-0680">Restriction system</keyword>
<protein>
    <submittedName>
        <fullName evidence="6">Type I restriction enzyme S subunit</fullName>
        <ecNumber evidence="6">3.1.21.3</ecNumber>
    </submittedName>
</protein>
<dbReference type="InterPro" id="IPR000055">
    <property type="entry name" value="Restrct_endonuc_typeI_TRD"/>
</dbReference>
<dbReference type="CDD" id="cd17256">
    <property type="entry name" value="RMtype1_S_EcoJA65PI-TRD1-CR1_like"/>
    <property type="match status" value="1"/>
</dbReference>
<evidence type="ECO:0000256" key="4">
    <source>
        <dbReference type="SAM" id="Coils"/>
    </source>
</evidence>
<evidence type="ECO:0000256" key="1">
    <source>
        <dbReference type="ARBA" id="ARBA00010923"/>
    </source>
</evidence>
<proteinExistence type="inferred from homology"/>
<dbReference type="EC" id="3.1.21.3" evidence="6"/>